<evidence type="ECO:0000256" key="3">
    <source>
        <dbReference type="SAM" id="MobiDB-lite"/>
    </source>
</evidence>
<dbReference type="OrthoDB" id="235808at2"/>
<dbReference type="PANTHER" id="PTHR16509">
    <property type="match status" value="1"/>
</dbReference>
<dbReference type="Gene3D" id="3.60.21.10">
    <property type="match status" value="1"/>
</dbReference>
<feature type="chain" id="PRO_5023052336" evidence="4">
    <location>
        <begin position="32"/>
        <end position="684"/>
    </location>
</feature>
<feature type="region of interest" description="Disordered" evidence="3">
    <location>
        <begin position="578"/>
        <end position="612"/>
    </location>
</feature>
<dbReference type="SUPFAM" id="SSF49899">
    <property type="entry name" value="Concanavalin A-like lectins/glucanases"/>
    <property type="match status" value="1"/>
</dbReference>
<feature type="domain" description="LamG-like jellyroll fold" evidence="5">
    <location>
        <begin position="492"/>
        <end position="631"/>
    </location>
</feature>
<dbReference type="Gene3D" id="2.60.120.200">
    <property type="match status" value="1"/>
</dbReference>
<keyword evidence="1 4" id="KW-0732">Signal</keyword>
<evidence type="ECO:0000256" key="1">
    <source>
        <dbReference type="ARBA" id="ARBA00022729"/>
    </source>
</evidence>
<accession>A0A5C5XTY7</accession>
<dbReference type="Pfam" id="PF00149">
    <property type="entry name" value="Metallophos"/>
    <property type="match status" value="1"/>
</dbReference>
<dbReference type="InterPro" id="IPR029052">
    <property type="entry name" value="Metallo-depent_PP-like"/>
</dbReference>
<name>A0A5C5XTY7_9BACT</name>
<dbReference type="SUPFAM" id="SSF56300">
    <property type="entry name" value="Metallo-dependent phosphatases"/>
    <property type="match status" value="1"/>
</dbReference>
<evidence type="ECO:0000256" key="4">
    <source>
        <dbReference type="SAM" id="SignalP"/>
    </source>
</evidence>
<dbReference type="GO" id="GO:0016787">
    <property type="term" value="F:hydrolase activity"/>
    <property type="evidence" value="ECO:0007669"/>
    <property type="project" value="InterPro"/>
</dbReference>
<dbReference type="InterPro" id="IPR004843">
    <property type="entry name" value="Calcineurin-like_PHP"/>
</dbReference>
<comment type="caution">
    <text evidence="6">The sequence shown here is derived from an EMBL/GenBank/DDBJ whole genome shotgun (WGS) entry which is preliminary data.</text>
</comment>
<dbReference type="RefSeq" id="WP_146391485.1">
    <property type="nucleotide sequence ID" value="NZ_SJPK01000005.1"/>
</dbReference>
<dbReference type="EMBL" id="SJPK01000005">
    <property type="protein sequence ID" value="TWT66354.1"/>
    <property type="molecule type" value="Genomic_DNA"/>
</dbReference>
<feature type="signal peptide" evidence="4">
    <location>
        <begin position="1"/>
        <end position="31"/>
    </location>
</feature>
<evidence type="ECO:0000313" key="6">
    <source>
        <dbReference type="EMBL" id="TWT66354.1"/>
    </source>
</evidence>
<evidence type="ECO:0000313" key="7">
    <source>
        <dbReference type="Proteomes" id="UP000318053"/>
    </source>
</evidence>
<gene>
    <name evidence="6" type="ORF">CA85_24480</name>
</gene>
<dbReference type="InterPro" id="IPR006558">
    <property type="entry name" value="LamG-like"/>
</dbReference>
<proteinExistence type="predicted"/>
<dbReference type="AlphaFoldDB" id="A0A5C5XTY7"/>
<reference evidence="6 7" key="1">
    <citation type="submission" date="2019-02" db="EMBL/GenBank/DDBJ databases">
        <title>Deep-cultivation of Planctomycetes and their phenomic and genomic characterization uncovers novel biology.</title>
        <authorList>
            <person name="Wiegand S."/>
            <person name="Jogler M."/>
            <person name="Boedeker C."/>
            <person name="Pinto D."/>
            <person name="Vollmers J."/>
            <person name="Rivas-Marin E."/>
            <person name="Kohn T."/>
            <person name="Peeters S.H."/>
            <person name="Heuer A."/>
            <person name="Rast P."/>
            <person name="Oberbeckmann S."/>
            <person name="Bunk B."/>
            <person name="Jeske O."/>
            <person name="Meyerdierks A."/>
            <person name="Storesund J.E."/>
            <person name="Kallscheuer N."/>
            <person name="Luecker S."/>
            <person name="Lage O.M."/>
            <person name="Pohl T."/>
            <person name="Merkel B.J."/>
            <person name="Hornburger P."/>
            <person name="Mueller R.-W."/>
            <person name="Bruemmer F."/>
            <person name="Labrenz M."/>
            <person name="Spormann A.M."/>
            <person name="Op Den Camp H."/>
            <person name="Overmann J."/>
            <person name="Amann R."/>
            <person name="Jetten M.S.M."/>
            <person name="Mascher T."/>
            <person name="Medema M.H."/>
            <person name="Devos D.P."/>
            <person name="Kaster A.-K."/>
            <person name="Ovreas L."/>
            <person name="Rohde M."/>
            <person name="Galperin M.Y."/>
            <person name="Jogler C."/>
        </authorList>
    </citation>
    <scope>NUCLEOTIDE SEQUENCE [LARGE SCALE GENOMIC DNA]</scope>
    <source>
        <strain evidence="6 7">CA85</strain>
    </source>
</reference>
<dbReference type="InterPro" id="IPR013320">
    <property type="entry name" value="ConA-like_dom_sf"/>
</dbReference>
<protein>
    <submittedName>
        <fullName evidence="6">Calcineurin-like phosphoesterase</fullName>
    </submittedName>
</protein>
<dbReference type="PANTHER" id="PTHR16509:SF1">
    <property type="entry name" value="MANGANESE-DEPENDENT ADP-RIBOSE_CDP-ALCOHOL DIPHOSPHATASE"/>
    <property type="match status" value="1"/>
</dbReference>
<dbReference type="Pfam" id="PF13385">
    <property type="entry name" value="Laminin_G_3"/>
    <property type="match status" value="1"/>
</dbReference>
<dbReference type="SMART" id="SM00560">
    <property type="entry name" value="LamGL"/>
    <property type="match status" value="1"/>
</dbReference>
<dbReference type="Proteomes" id="UP000318053">
    <property type="component" value="Unassembled WGS sequence"/>
</dbReference>
<keyword evidence="7" id="KW-1185">Reference proteome</keyword>
<keyword evidence="2" id="KW-1015">Disulfide bond</keyword>
<evidence type="ECO:0000256" key="2">
    <source>
        <dbReference type="ARBA" id="ARBA00023157"/>
    </source>
</evidence>
<sequence precursor="true">MKIALNRLFPCLRLVALGTTLLFGLPGIAAAHEGHDHDHADHEHGSGVMTTRESSVVLPLPPADEDVFHFVIYGDRTGGVPEGLKVLEQAVVDTNLLDPDLVMTVGDLVQGYNDTDEWMPQMREFQAVMNGLTSKWFPVAGNHDVYWRGQGPAPQGQHEANYEEHFGPLWYSFQHKNAGFIVLFSDEGNPETNKKGFSSGELQNMSEKQLAFLDSALKELENAEHVFVFLHHPRWIGGGYEGSNWQAVHEKLAGAGNVSAVFAGHIHHMRYDGKKDGIDYYALATTGGHLSAEIPDAGYLHHLNMVTVRKDRISVAAIPIGAVIDPQQFTPEFLAEVSNARRIRPVQTSDDLILNADGTCSGEVVMTIKNGSENDVDITLMNAPSSQREGWQSTLDHQHFQIAKGEEKEVTFTISRSPGLIETVSIPAVRMEIDHLSETARVRLPDVVAPLRITPGQVPADYFAGDADRCLLVKNENSAIAVNSDQIQLPDGPMTLEAWVRPTDNTGYRGLLAKTESSEFAIFSDEGVPEFTIHLNGKYVTASAKDPMIVDQWTHVAGVFDGESVKIFVNGELAGSKTAAKRGENGETPKRKQNKLPLFIGADPNPRGQPTRPVRAMIDEVRLSKAAVYSEDFTPASRHKPEAETVLLMHLDRTTGPFVLDHSGSASHGLMGSASRLVESPAKP</sequence>
<evidence type="ECO:0000259" key="5">
    <source>
        <dbReference type="SMART" id="SM00560"/>
    </source>
</evidence>
<feature type="compositionally biased region" description="Basic and acidic residues" evidence="3">
    <location>
        <begin position="581"/>
        <end position="590"/>
    </location>
</feature>
<organism evidence="6 7">
    <name type="scientific">Allorhodopirellula solitaria</name>
    <dbReference type="NCBI Taxonomy" id="2527987"/>
    <lineage>
        <taxon>Bacteria</taxon>
        <taxon>Pseudomonadati</taxon>
        <taxon>Planctomycetota</taxon>
        <taxon>Planctomycetia</taxon>
        <taxon>Pirellulales</taxon>
        <taxon>Pirellulaceae</taxon>
        <taxon>Allorhodopirellula</taxon>
    </lineage>
</organism>